<dbReference type="PROSITE" id="PS50005">
    <property type="entry name" value="TPR"/>
    <property type="match status" value="1"/>
</dbReference>
<dbReference type="InterPro" id="IPR051012">
    <property type="entry name" value="CellSynth/LPSAsmb/PSIAsmb"/>
</dbReference>
<sequence length="391" mass="42392">MNLTKSILFAGVLLTAGSTTVFAQSGNVKKAKSNFTKFEELKAANTAALGKGNLTSAQEAIDAAIVHEKTQNDPEAWAVYSLVYANIASLDKNVEAANKAIEGIKKATELDADKKNEANIKAAGQTLGQFRFNEGVAAWDKQDYPTAYKEFSGALDYLPGDTTLTYYSGLAAVQNKDYDNAIARYKALVPVKDYSAHKSIMVDLPKLYLSKQDTAAALASAAEAAAAYPNDNAAVVQNIELNLITGNEAKVVSDIEAQIAKDASNKSLHYYLGLAYSTSRQAEKALESYKKALEIDPNYLEANTNAAVVIMNSGRDELIALNDNKSLQPKDYNAKVAALKEKIGRALPYLQKSVEADPKNVDALRNLKNFYDFMQDEAKSTETQAKIDAIK</sequence>
<dbReference type="Pfam" id="PF13432">
    <property type="entry name" value="TPR_16"/>
    <property type="match status" value="1"/>
</dbReference>
<dbReference type="SMART" id="SM00028">
    <property type="entry name" value="TPR"/>
    <property type="match status" value="3"/>
</dbReference>
<dbReference type="KEGG" id="sphe:GFH32_08145"/>
<keyword evidence="6" id="KW-1185">Reference proteome</keyword>
<evidence type="ECO:0000313" key="5">
    <source>
        <dbReference type="EMBL" id="QGA26299.1"/>
    </source>
</evidence>
<evidence type="ECO:0000256" key="4">
    <source>
        <dbReference type="SAM" id="SignalP"/>
    </source>
</evidence>
<dbReference type="PANTHER" id="PTHR45586">
    <property type="entry name" value="TPR REPEAT-CONTAINING PROTEIN PA4667"/>
    <property type="match status" value="1"/>
</dbReference>
<evidence type="ECO:0000256" key="2">
    <source>
        <dbReference type="ARBA" id="ARBA00022803"/>
    </source>
</evidence>
<dbReference type="Pfam" id="PF00515">
    <property type="entry name" value="TPR_1"/>
    <property type="match status" value="1"/>
</dbReference>
<proteinExistence type="predicted"/>
<protein>
    <submittedName>
        <fullName evidence="5">Tetratricopeptide repeat protein</fullName>
    </submittedName>
</protein>
<evidence type="ECO:0000256" key="3">
    <source>
        <dbReference type="PROSITE-ProRule" id="PRU00339"/>
    </source>
</evidence>
<dbReference type="Gene3D" id="1.25.40.10">
    <property type="entry name" value="Tetratricopeptide repeat domain"/>
    <property type="match status" value="2"/>
</dbReference>
<keyword evidence="4" id="KW-0732">Signal</keyword>
<dbReference type="RefSeq" id="WP_153511014.1">
    <property type="nucleotide sequence ID" value="NZ_CP045652.1"/>
</dbReference>
<organism evidence="5 6">
    <name type="scientific">Sphingobacterium zhuxiongii</name>
    <dbReference type="NCBI Taxonomy" id="2662364"/>
    <lineage>
        <taxon>Bacteria</taxon>
        <taxon>Pseudomonadati</taxon>
        <taxon>Bacteroidota</taxon>
        <taxon>Sphingobacteriia</taxon>
        <taxon>Sphingobacteriales</taxon>
        <taxon>Sphingobacteriaceae</taxon>
        <taxon>Sphingobacterium</taxon>
    </lineage>
</organism>
<evidence type="ECO:0000256" key="1">
    <source>
        <dbReference type="ARBA" id="ARBA00022737"/>
    </source>
</evidence>
<dbReference type="AlphaFoldDB" id="A0A5Q0QAW4"/>
<feature type="signal peptide" evidence="4">
    <location>
        <begin position="1"/>
        <end position="23"/>
    </location>
</feature>
<keyword evidence="1" id="KW-0677">Repeat</keyword>
<name>A0A5Q0QAW4_9SPHI</name>
<evidence type="ECO:0000313" key="6">
    <source>
        <dbReference type="Proteomes" id="UP000326921"/>
    </source>
</evidence>
<dbReference type="Proteomes" id="UP000326921">
    <property type="component" value="Chromosome"/>
</dbReference>
<dbReference type="InterPro" id="IPR019734">
    <property type="entry name" value="TPR_rpt"/>
</dbReference>
<dbReference type="PROSITE" id="PS50293">
    <property type="entry name" value="TPR_REGION"/>
    <property type="match status" value="1"/>
</dbReference>
<keyword evidence="2 3" id="KW-0802">TPR repeat</keyword>
<feature type="chain" id="PRO_5025001867" evidence="4">
    <location>
        <begin position="24"/>
        <end position="391"/>
    </location>
</feature>
<feature type="repeat" description="TPR" evidence="3">
    <location>
        <begin position="266"/>
        <end position="299"/>
    </location>
</feature>
<gene>
    <name evidence="5" type="ORF">GFH32_08145</name>
</gene>
<dbReference type="InterPro" id="IPR011990">
    <property type="entry name" value="TPR-like_helical_dom_sf"/>
</dbReference>
<dbReference type="SUPFAM" id="SSF48452">
    <property type="entry name" value="TPR-like"/>
    <property type="match status" value="1"/>
</dbReference>
<reference evidence="5 6" key="1">
    <citation type="submission" date="2019-10" db="EMBL/GenBank/DDBJ databases">
        <authorList>
            <person name="Dong K."/>
        </authorList>
    </citation>
    <scope>NUCLEOTIDE SEQUENCE [LARGE SCALE GENOMIC DNA]</scope>
    <source>
        <strain evidence="6">dk4302</strain>
    </source>
</reference>
<dbReference type="EMBL" id="CP045652">
    <property type="protein sequence ID" value="QGA26299.1"/>
    <property type="molecule type" value="Genomic_DNA"/>
</dbReference>
<accession>A0A5Q0QAW4</accession>
<dbReference type="PANTHER" id="PTHR45586:SF1">
    <property type="entry name" value="LIPOPOLYSACCHARIDE ASSEMBLY PROTEIN B"/>
    <property type="match status" value="1"/>
</dbReference>